<sequence>MSTFFLFCTADIPASILNDFMDQFRKVYDDNMPNLMCVVRSPDQSYYPDWGTELPISDFSTGFKDATNSELRAFTQAKIAELGARGEAGSLEPDWIAVMDERSLRDRTVVMQFNMQMSMWAQDLEDADEPFEIPGNADIEGDDIWWKWRVPFSGAQQIFNSIDCGDPPMIQLYSRPEFLGSDGVVKVDVIRKTIRGDR</sequence>
<dbReference type="AlphaFoldDB" id="A0A100IQZ0"/>
<organism evidence="1 2">
    <name type="scientific">Aspergillus niger</name>
    <dbReference type="NCBI Taxonomy" id="5061"/>
    <lineage>
        <taxon>Eukaryota</taxon>
        <taxon>Fungi</taxon>
        <taxon>Dikarya</taxon>
        <taxon>Ascomycota</taxon>
        <taxon>Pezizomycotina</taxon>
        <taxon>Eurotiomycetes</taxon>
        <taxon>Eurotiomycetidae</taxon>
        <taxon>Eurotiales</taxon>
        <taxon>Aspergillaceae</taxon>
        <taxon>Aspergillus</taxon>
        <taxon>Aspergillus subgen. Circumdati</taxon>
    </lineage>
</organism>
<dbReference type="Proteomes" id="UP000068243">
    <property type="component" value="Unassembled WGS sequence"/>
</dbReference>
<evidence type="ECO:0000313" key="2">
    <source>
        <dbReference type="Proteomes" id="UP000068243"/>
    </source>
</evidence>
<dbReference type="OrthoDB" id="4456803at2759"/>
<accession>A0A100IQZ0</accession>
<evidence type="ECO:0000313" key="1">
    <source>
        <dbReference type="EMBL" id="GAQ45748.1"/>
    </source>
</evidence>
<reference evidence="2" key="1">
    <citation type="journal article" date="2016" name="Genome Announc.">
        <title>Draft genome sequence of Aspergillus niger strain An76.</title>
        <authorList>
            <person name="Gong W."/>
            <person name="Cheng Z."/>
            <person name="Zhang H."/>
            <person name="Liu L."/>
            <person name="Gao P."/>
            <person name="Wang L."/>
        </authorList>
    </citation>
    <scope>NUCLEOTIDE SEQUENCE [LARGE SCALE GENOMIC DNA]</scope>
    <source>
        <strain evidence="2">An76</strain>
    </source>
</reference>
<proteinExistence type="predicted"/>
<protein>
    <submittedName>
        <fullName evidence="1">Uncharacterized protein</fullName>
    </submittedName>
</protein>
<name>A0A100IQZ0_ASPNG</name>
<dbReference type="OMA" id="WIAIMDE"/>
<dbReference type="VEuPathDB" id="FungiDB:ATCC64974_19130"/>
<gene>
    <name evidence="1" type="ORF">ABL_08409</name>
</gene>
<dbReference type="VEuPathDB" id="FungiDB:An01g05280"/>
<dbReference type="VEuPathDB" id="FungiDB:ASPNIDRAFT2_1182008"/>
<comment type="caution">
    <text evidence="1">The sequence shown here is derived from an EMBL/GenBank/DDBJ whole genome shotgun (WGS) entry which is preliminary data.</text>
</comment>
<dbReference type="VEuPathDB" id="FungiDB:M747DRAFT_297607"/>
<dbReference type="EMBL" id="BCMY01000017">
    <property type="protein sequence ID" value="GAQ45748.1"/>
    <property type="molecule type" value="Genomic_DNA"/>
</dbReference>